<comment type="caution">
    <text evidence="2">The sequence shown here is derived from an EMBL/GenBank/DDBJ whole genome shotgun (WGS) entry which is preliminary data.</text>
</comment>
<sequence>MSYIAIPVSKQKVFHAVSQTRGNSNRYEEDVSTAGILGAGPLGGTSVERVYVARDRVVAKGFSELEVHSRIPLSSVDKGNGGDQVHRNLDSCLITKGTRADNTRDTGRSSQSGLGARKGDSVHDKAEESMVVRKEIEQFVNGQAESGLVEQDVLYGNVSVTKVGVEPSVETPPGLCSVEMEVDKRVMSHMVSSQGVTEVVENKAGPKVGKWKRWARDGVKPEADTQCGSNLGKRTMGQHDSESNKKQEGGFE</sequence>
<protein>
    <submittedName>
        <fullName evidence="2">Uncharacterized protein</fullName>
    </submittedName>
</protein>
<reference evidence="2" key="1">
    <citation type="journal article" date="2022" name="Plant J.">
        <title>Strategies of tolerance reflected in two North American maple genomes.</title>
        <authorList>
            <person name="McEvoy S.L."/>
            <person name="Sezen U.U."/>
            <person name="Trouern-Trend A."/>
            <person name="McMahon S.M."/>
            <person name="Schaberg P.G."/>
            <person name="Yang J."/>
            <person name="Wegrzyn J.L."/>
            <person name="Swenson N.G."/>
        </authorList>
    </citation>
    <scope>NUCLEOTIDE SEQUENCE</scope>
    <source>
        <strain evidence="2">NS2018</strain>
    </source>
</reference>
<accession>A0AA39V9A6</accession>
<name>A0AA39V9A6_ACESA</name>
<feature type="compositionally biased region" description="Basic and acidic residues" evidence="1">
    <location>
        <begin position="117"/>
        <end position="127"/>
    </location>
</feature>
<feature type="region of interest" description="Disordered" evidence="1">
    <location>
        <begin position="215"/>
        <end position="252"/>
    </location>
</feature>
<evidence type="ECO:0000256" key="1">
    <source>
        <dbReference type="SAM" id="MobiDB-lite"/>
    </source>
</evidence>
<keyword evidence="3" id="KW-1185">Reference proteome</keyword>
<dbReference type="EMBL" id="JAUESC010000388">
    <property type="protein sequence ID" value="KAK0571272.1"/>
    <property type="molecule type" value="Genomic_DNA"/>
</dbReference>
<dbReference type="Proteomes" id="UP001168877">
    <property type="component" value="Unassembled WGS sequence"/>
</dbReference>
<evidence type="ECO:0000313" key="2">
    <source>
        <dbReference type="EMBL" id="KAK0571272.1"/>
    </source>
</evidence>
<evidence type="ECO:0000313" key="3">
    <source>
        <dbReference type="Proteomes" id="UP001168877"/>
    </source>
</evidence>
<dbReference type="AlphaFoldDB" id="A0AA39V9A6"/>
<proteinExistence type="predicted"/>
<feature type="compositionally biased region" description="Basic and acidic residues" evidence="1">
    <location>
        <begin position="237"/>
        <end position="252"/>
    </location>
</feature>
<gene>
    <name evidence="2" type="ORF">LWI29_013479</name>
</gene>
<reference evidence="2" key="2">
    <citation type="submission" date="2023-06" db="EMBL/GenBank/DDBJ databases">
        <authorList>
            <person name="Swenson N.G."/>
            <person name="Wegrzyn J.L."/>
            <person name="Mcevoy S.L."/>
        </authorList>
    </citation>
    <scope>NUCLEOTIDE SEQUENCE</scope>
    <source>
        <strain evidence="2">NS2018</strain>
        <tissue evidence="2">Leaf</tissue>
    </source>
</reference>
<feature type="region of interest" description="Disordered" evidence="1">
    <location>
        <begin position="99"/>
        <end position="127"/>
    </location>
</feature>
<organism evidence="2 3">
    <name type="scientific">Acer saccharum</name>
    <name type="common">Sugar maple</name>
    <dbReference type="NCBI Taxonomy" id="4024"/>
    <lineage>
        <taxon>Eukaryota</taxon>
        <taxon>Viridiplantae</taxon>
        <taxon>Streptophyta</taxon>
        <taxon>Embryophyta</taxon>
        <taxon>Tracheophyta</taxon>
        <taxon>Spermatophyta</taxon>
        <taxon>Magnoliopsida</taxon>
        <taxon>eudicotyledons</taxon>
        <taxon>Gunneridae</taxon>
        <taxon>Pentapetalae</taxon>
        <taxon>rosids</taxon>
        <taxon>malvids</taxon>
        <taxon>Sapindales</taxon>
        <taxon>Sapindaceae</taxon>
        <taxon>Hippocastanoideae</taxon>
        <taxon>Acereae</taxon>
        <taxon>Acer</taxon>
    </lineage>
</organism>